<evidence type="ECO:0000256" key="6">
    <source>
        <dbReference type="ARBA" id="ARBA00050665"/>
    </source>
</evidence>
<dbReference type="PROSITE" id="PS01046">
    <property type="entry name" value="LON_SER"/>
    <property type="match status" value="1"/>
</dbReference>
<dbReference type="InterPro" id="IPR003593">
    <property type="entry name" value="AAA+_ATPase"/>
</dbReference>
<sequence>MNQTMRVKSQIPFEASFPCLNPDATPVIVPLPGVSYRFTIPKQQGLKILTGLNNGNKLQLKIDWKDNLPAMTGQLKGESRRLELSHSFSRFVDEFSLDSKGLELYACLLPSLDTDCSRGCIAVLERFSLESDLVVFVFKGLKRAIIKSPELNLKNQLWVSRVVVPKDDVELSYAWSQSAREVAAEQIQKGFAELTATLDEFRSRYKRSLQRKDGEFGSLLLMSPLANLLFIQLSRAQFTNSWEALNKSYNKLNTRKIEGQKFLNLFTLLDTTVSVLPTTESQRLRFLSLDDPSERLKDFIKLKEKLILLLSDLYNSARIAGSQLNGLTPQEKANFLALHLNALRDFLGLVRQSREGTMVSHRKDGEKVIMKSKSVEVNDDEDDFKAIEKFLEGLNENDIHSDGLNLLRKDLKRMKKMQPQSAEYQVLKNYFDVILEIPFKVRNKQVTNIDLNRSKEKLDSDHFGLKTVKKRLMEYLAVLKLGEAFEKSASQSRAPILLLVGPPGVGKTSVAKSVAEVLGRKFHRISLAGIYSEAEIRGHRRTYVGSMSGLIINALRKSGSMKPLVLLDEIDKVLSLTGGGRGASINGDPGAALLEVLDPEQNCSFTDHYVGFPVDLSHVLFFCTANDVAGISAPLLNRMEVTEIPGYTMEEKIEIGTKFLLPKQIRLNGLDKIEEAIILSKDAWSEIVSGYTREPGVRGLERKLAGIVRGKVVEFVQGTLNSRCETVTAKELVKYLGFPLHPISRDLIKQVKFADESGVVNGLAYNSDGTGGVLIFEVIKTGKLEGRENGPRIRTTGNLGKLLNESIEIAVALVKSLRERRIITGLSNDLFEDFVRSDLHLHVPMGAVSKDGPSAGVAITLALLSTVFKIPVPANLCMTGEITSRGKVLPIGGVKEKLLGARLFGMEKVLVPLSNRPDVIESVMEPEQFESCLAAAGKPELLTLKEEWHLELYYIDDLFDAIVYCWPHSFQSTGSRLLLAPLSSTLRAAL</sequence>
<dbReference type="InterPro" id="IPR008269">
    <property type="entry name" value="Lon_proteolytic"/>
</dbReference>
<keyword evidence="4 8" id="KW-0720">Serine protease</keyword>
<dbReference type="Gene3D" id="1.10.8.60">
    <property type="match status" value="1"/>
</dbReference>
<dbReference type="Pfam" id="PF05362">
    <property type="entry name" value="Lon_C"/>
    <property type="match status" value="1"/>
</dbReference>
<feature type="domain" description="Lon proteolytic" evidence="9">
    <location>
        <begin position="754"/>
        <end position="968"/>
    </location>
</feature>
<dbReference type="GO" id="GO:0005524">
    <property type="term" value="F:ATP binding"/>
    <property type="evidence" value="ECO:0007669"/>
    <property type="project" value="UniProtKB-KW"/>
</dbReference>
<dbReference type="InterPro" id="IPR027065">
    <property type="entry name" value="Lon_Prtase"/>
</dbReference>
<dbReference type="CDD" id="cd19500">
    <property type="entry name" value="RecA-like_Lon"/>
    <property type="match status" value="1"/>
</dbReference>
<organism evidence="10 11">
    <name type="scientific">Lachancea nothofagi CBS 11611</name>
    <dbReference type="NCBI Taxonomy" id="1266666"/>
    <lineage>
        <taxon>Eukaryota</taxon>
        <taxon>Fungi</taxon>
        <taxon>Dikarya</taxon>
        <taxon>Ascomycota</taxon>
        <taxon>Saccharomycotina</taxon>
        <taxon>Saccharomycetes</taxon>
        <taxon>Saccharomycetales</taxon>
        <taxon>Saccharomycetaceae</taxon>
        <taxon>Lachancea</taxon>
    </lineage>
</organism>
<evidence type="ECO:0000256" key="7">
    <source>
        <dbReference type="ARBA" id="ARBA00066743"/>
    </source>
</evidence>
<evidence type="ECO:0000313" key="10">
    <source>
        <dbReference type="EMBL" id="SCU93295.1"/>
    </source>
</evidence>
<dbReference type="AlphaFoldDB" id="A0A1G4JRJ5"/>
<dbReference type="PROSITE" id="PS51786">
    <property type="entry name" value="LON_PROTEOLYTIC"/>
    <property type="match status" value="1"/>
</dbReference>
<evidence type="ECO:0000256" key="3">
    <source>
        <dbReference type="ARBA" id="ARBA00022801"/>
    </source>
</evidence>
<reference evidence="11" key="1">
    <citation type="submission" date="2016-03" db="EMBL/GenBank/DDBJ databases">
        <authorList>
            <person name="Devillers Hugo."/>
        </authorList>
    </citation>
    <scope>NUCLEOTIDE SEQUENCE [LARGE SCALE GENOMIC DNA]</scope>
</reference>
<dbReference type="EC" id="3.4.21.53" evidence="7"/>
<evidence type="ECO:0000259" key="9">
    <source>
        <dbReference type="PROSITE" id="PS51786"/>
    </source>
</evidence>
<protein>
    <recommendedName>
        <fullName evidence="7">endopeptidase La</fullName>
        <ecNumber evidence="7">3.4.21.53</ecNumber>
    </recommendedName>
</protein>
<keyword evidence="5" id="KW-0067">ATP-binding</keyword>
<dbReference type="InterPro" id="IPR027417">
    <property type="entry name" value="P-loop_NTPase"/>
</dbReference>
<dbReference type="GO" id="GO:0004252">
    <property type="term" value="F:serine-type endopeptidase activity"/>
    <property type="evidence" value="ECO:0007669"/>
    <property type="project" value="UniProtKB-UniRule"/>
</dbReference>
<dbReference type="SMART" id="SM00382">
    <property type="entry name" value="AAA"/>
    <property type="match status" value="1"/>
</dbReference>
<dbReference type="SUPFAM" id="SSF54211">
    <property type="entry name" value="Ribosomal protein S5 domain 2-like"/>
    <property type="match status" value="1"/>
</dbReference>
<evidence type="ECO:0000256" key="4">
    <source>
        <dbReference type="ARBA" id="ARBA00022825"/>
    </source>
</evidence>
<dbReference type="EMBL" id="LT598451">
    <property type="protein sequence ID" value="SCU93295.1"/>
    <property type="molecule type" value="Genomic_DNA"/>
</dbReference>
<keyword evidence="1 8" id="KW-0645">Protease</keyword>
<dbReference type="SUPFAM" id="SSF52540">
    <property type="entry name" value="P-loop containing nucleoside triphosphate hydrolases"/>
    <property type="match status" value="1"/>
</dbReference>
<comment type="catalytic activity">
    <reaction evidence="6">
        <text>Hydrolysis of proteins in presence of ATP.</text>
        <dbReference type="EC" id="3.4.21.53"/>
    </reaction>
</comment>
<dbReference type="Gene3D" id="3.40.50.300">
    <property type="entry name" value="P-loop containing nucleotide triphosphate hydrolases"/>
    <property type="match status" value="1"/>
</dbReference>
<dbReference type="InterPro" id="IPR003959">
    <property type="entry name" value="ATPase_AAA_core"/>
</dbReference>
<evidence type="ECO:0000256" key="2">
    <source>
        <dbReference type="ARBA" id="ARBA00022741"/>
    </source>
</evidence>
<evidence type="ECO:0000313" key="11">
    <source>
        <dbReference type="Proteomes" id="UP000189911"/>
    </source>
</evidence>
<keyword evidence="3 8" id="KW-0378">Hydrolase</keyword>
<dbReference type="Proteomes" id="UP000189911">
    <property type="component" value="Chromosome E"/>
</dbReference>
<comment type="similarity">
    <text evidence="8">Belongs to the peptidase S16 family.</text>
</comment>
<name>A0A1G4JRJ5_9SACH</name>
<dbReference type="GO" id="GO:0006508">
    <property type="term" value="P:proteolysis"/>
    <property type="evidence" value="ECO:0007669"/>
    <property type="project" value="UniProtKB-KW"/>
</dbReference>
<dbReference type="InterPro" id="IPR020568">
    <property type="entry name" value="Ribosomal_Su5_D2-typ_SF"/>
</dbReference>
<gene>
    <name evidence="10" type="ORF">LANO_0E03510G</name>
</gene>
<dbReference type="GO" id="GO:0016887">
    <property type="term" value="F:ATP hydrolysis activity"/>
    <property type="evidence" value="ECO:0007669"/>
    <property type="project" value="InterPro"/>
</dbReference>
<dbReference type="PRINTS" id="PR00830">
    <property type="entry name" value="ENDOLAPTASE"/>
</dbReference>
<dbReference type="PANTHER" id="PTHR10046">
    <property type="entry name" value="ATP DEPENDENT LON PROTEASE FAMILY MEMBER"/>
    <property type="match status" value="1"/>
</dbReference>
<keyword evidence="11" id="KW-1185">Reference proteome</keyword>
<dbReference type="Pfam" id="PF22667">
    <property type="entry name" value="Lon_lid"/>
    <property type="match status" value="1"/>
</dbReference>
<proteinExistence type="inferred from homology"/>
<evidence type="ECO:0000256" key="5">
    <source>
        <dbReference type="ARBA" id="ARBA00022840"/>
    </source>
</evidence>
<dbReference type="OrthoDB" id="2411602at2759"/>
<keyword evidence="2" id="KW-0547">Nucleotide-binding</keyword>
<evidence type="ECO:0000256" key="8">
    <source>
        <dbReference type="PROSITE-ProRule" id="PRU01122"/>
    </source>
</evidence>
<dbReference type="InterPro" id="IPR014721">
    <property type="entry name" value="Ribsml_uS5_D2-typ_fold_subgr"/>
</dbReference>
<dbReference type="InterPro" id="IPR008268">
    <property type="entry name" value="Peptidase_S16_AS"/>
</dbReference>
<dbReference type="Pfam" id="PF00004">
    <property type="entry name" value="AAA"/>
    <property type="match status" value="1"/>
</dbReference>
<dbReference type="InterPro" id="IPR054594">
    <property type="entry name" value="Lon_lid"/>
</dbReference>
<dbReference type="Gene3D" id="1.20.5.5270">
    <property type="match status" value="1"/>
</dbReference>
<dbReference type="GO" id="GO:0004176">
    <property type="term" value="F:ATP-dependent peptidase activity"/>
    <property type="evidence" value="ECO:0007669"/>
    <property type="project" value="UniProtKB-UniRule"/>
</dbReference>
<dbReference type="GO" id="GO:0030163">
    <property type="term" value="P:protein catabolic process"/>
    <property type="evidence" value="ECO:0007669"/>
    <property type="project" value="InterPro"/>
</dbReference>
<feature type="active site" evidence="8">
    <location>
        <position position="897"/>
    </location>
</feature>
<dbReference type="Gene3D" id="3.30.230.10">
    <property type="match status" value="1"/>
</dbReference>
<feature type="active site" evidence="8">
    <location>
        <position position="854"/>
    </location>
</feature>
<dbReference type="FunFam" id="3.40.50.300:FF:000021">
    <property type="entry name" value="Lon protease homolog"/>
    <property type="match status" value="1"/>
</dbReference>
<evidence type="ECO:0000256" key="1">
    <source>
        <dbReference type="ARBA" id="ARBA00022670"/>
    </source>
</evidence>
<accession>A0A1G4JRJ5</accession>